<name>A0A6H0TJ58_BACTU</name>
<evidence type="ECO:0000313" key="3">
    <source>
        <dbReference type="Proteomes" id="UP000501374"/>
    </source>
</evidence>
<organism evidence="2 3">
    <name type="scientific">Bacillus thuringiensis serovar andalousiensis</name>
    <dbReference type="NCBI Taxonomy" id="257985"/>
    <lineage>
        <taxon>Bacteria</taxon>
        <taxon>Bacillati</taxon>
        <taxon>Bacillota</taxon>
        <taxon>Bacilli</taxon>
        <taxon>Bacillales</taxon>
        <taxon>Bacillaceae</taxon>
        <taxon>Bacillus</taxon>
        <taxon>Bacillus cereus group</taxon>
    </lineage>
</organism>
<dbReference type="Pfam" id="PF04233">
    <property type="entry name" value="Phage_Mu_F"/>
    <property type="match status" value="1"/>
</dbReference>
<dbReference type="Proteomes" id="UP000501374">
    <property type="component" value="Chromosome"/>
</dbReference>
<evidence type="ECO:0000259" key="1">
    <source>
        <dbReference type="Pfam" id="PF04233"/>
    </source>
</evidence>
<dbReference type="AlphaFoldDB" id="A0A6H0TJ58"/>
<dbReference type="EMBL" id="CP035727">
    <property type="protein sequence ID" value="QIW21201.1"/>
    <property type="molecule type" value="Genomic_DNA"/>
</dbReference>
<accession>A0A6H0TJ58</accession>
<proteinExistence type="predicted"/>
<reference evidence="3" key="1">
    <citation type="submission" date="2019-02" db="EMBL/GenBank/DDBJ databases">
        <title>Structural and Functional analysis of Lanthipeptide from Bacillus thuringiensis serovar andalousiensis B23193.</title>
        <authorList>
            <person name="Andreeva J.V."/>
            <person name="Grigoreva A."/>
        </authorList>
    </citation>
    <scope>NUCLEOTIDE SEQUENCE [LARGE SCALE GENOMIC DNA]</scope>
    <source>
        <strain evidence="3">B23193</strain>
    </source>
</reference>
<evidence type="ECO:0000313" key="2">
    <source>
        <dbReference type="EMBL" id="QIW21201.1"/>
    </source>
</evidence>
<feature type="domain" description="Phage head morphogenesis" evidence="1">
    <location>
        <begin position="155"/>
        <end position="275"/>
    </location>
</feature>
<gene>
    <name evidence="2" type="ORF">EVG22_23435</name>
</gene>
<protein>
    <recommendedName>
        <fullName evidence="1">Phage head morphogenesis domain-containing protein</fullName>
    </recommendedName>
</protein>
<sequence length="314" mass="35080">MNALDRALNSINLIIKATEEDEDIINELPDDLPGAENLQAFIDEYEKKLAKLLRKQMKYYVDAINKYGAAEDIVTEDILSYLEDELFGSDDFESDMASLSEEMLIAIILVLCEIIMEAIDPDVLFEELSGTSATTVSAWAVQLAAFLFLTTRNGIISAVTSAITGNLTLSAVTTAIQDLWVFGRNRAASLAQNEVLTALSISQQESYAQSPAVTGKVWVHTDRQQGDPRANHQKMDGVEKGVLEEFEIIDSNEICMYPREDKLSPAEKYNCNCVIFPVVDGKTLKLSKEVKEALREEYLAERDTTHFLTKIYDK</sequence>
<dbReference type="InterPro" id="IPR006528">
    <property type="entry name" value="Phage_head_morphogenesis_dom"/>
</dbReference>
<dbReference type="RefSeq" id="WP_172555061.1">
    <property type="nucleotide sequence ID" value="NZ_CP035727.2"/>
</dbReference>